<accession>A0A8X6SLV5</accession>
<sequence>MWRWPSDQSDPAFVVERRAKITQGVKVWRVIFWDARSPLIILQHTLTARSCVDEILMPVVYILPMLSSHPVAIYESDNARPHTRDSFNDVFKDMAYTFHLSAH</sequence>
<proteinExistence type="predicted"/>
<organism evidence="1 2">
    <name type="scientific">Trichonephila clavipes</name>
    <name type="common">Golden silk orbweaver</name>
    <name type="synonym">Nephila clavipes</name>
    <dbReference type="NCBI Taxonomy" id="2585209"/>
    <lineage>
        <taxon>Eukaryota</taxon>
        <taxon>Metazoa</taxon>
        <taxon>Ecdysozoa</taxon>
        <taxon>Arthropoda</taxon>
        <taxon>Chelicerata</taxon>
        <taxon>Arachnida</taxon>
        <taxon>Araneae</taxon>
        <taxon>Araneomorphae</taxon>
        <taxon>Entelegynae</taxon>
        <taxon>Araneoidea</taxon>
        <taxon>Nephilidae</taxon>
        <taxon>Trichonephila</taxon>
    </lineage>
</organism>
<keyword evidence="2" id="KW-1185">Reference proteome</keyword>
<protein>
    <submittedName>
        <fullName evidence="1">HTH_Tnp_Tc3_2 domain-containing protein</fullName>
    </submittedName>
</protein>
<dbReference type="Proteomes" id="UP000887159">
    <property type="component" value="Unassembled WGS sequence"/>
</dbReference>
<gene>
    <name evidence="1" type="primary">AVEN_228894_1</name>
    <name evidence="1" type="ORF">TNCV_985701</name>
</gene>
<dbReference type="Gene3D" id="3.30.420.10">
    <property type="entry name" value="Ribonuclease H-like superfamily/Ribonuclease H"/>
    <property type="match status" value="1"/>
</dbReference>
<dbReference type="GO" id="GO:0003676">
    <property type="term" value="F:nucleic acid binding"/>
    <property type="evidence" value="ECO:0007669"/>
    <property type="project" value="InterPro"/>
</dbReference>
<dbReference type="EMBL" id="BMAU01021324">
    <property type="protein sequence ID" value="GFY13798.1"/>
    <property type="molecule type" value="Genomic_DNA"/>
</dbReference>
<comment type="caution">
    <text evidence="1">The sequence shown here is derived from an EMBL/GenBank/DDBJ whole genome shotgun (WGS) entry which is preliminary data.</text>
</comment>
<dbReference type="InterPro" id="IPR036397">
    <property type="entry name" value="RNaseH_sf"/>
</dbReference>
<reference evidence="1" key="1">
    <citation type="submission" date="2020-08" db="EMBL/GenBank/DDBJ databases">
        <title>Multicomponent nature underlies the extraordinary mechanical properties of spider dragline silk.</title>
        <authorList>
            <person name="Kono N."/>
            <person name="Nakamura H."/>
            <person name="Mori M."/>
            <person name="Yoshida Y."/>
            <person name="Ohtoshi R."/>
            <person name="Malay A.D."/>
            <person name="Moran D.A.P."/>
            <person name="Tomita M."/>
            <person name="Numata K."/>
            <person name="Arakawa K."/>
        </authorList>
    </citation>
    <scope>NUCLEOTIDE SEQUENCE</scope>
</reference>
<evidence type="ECO:0000313" key="2">
    <source>
        <dbReference type="Proteomes" id="UP000887159"/>
    </source>
</evidence>
<name>A0A8X6SLV5_TRICX</name>
<evidence type="ECO:0000313" key="1">
    <source>
        <dbReference type="EMBL" id="GFY13798.1"/>
    </source>
</evidence>
<dbReference type="AlphaFoldDB" id="A0A8X6SLV5"/>